<evidence type="ECO:0000313" key="1">
    <source>
        <dbReference type="EMBL" id="CAK8678145.1"/>
    </source>
</evidence>
<protein>
    <submittedName>
        <fullName evidence="1">Uncharacterized protein</fullName>
    </submittedName>
</protein>
<comment type="caution">
    <text evidence="1">The sequence shown here is derived from an EMBL/GenBank/DDBJ whole genome shotgun (WGS) entry which is preliminary data.</text>
</comment>
<dbReference type="Proteomes" id="UP001642483">
    <property type="component" value="Unassembled WGS sequence"/>
</dbReference>
<gene>
    <name evidence="1" type="ORF">CVLEPA_LOCUS8093</name>
</gene>
<name>A0ABP0FEQ0_CLALP</name>
<reference evidence="1 2" key="1">
    <citation type="submission" date="2024-02" db="EMBL/GenBank/DDBJ databases">
        <authorList>
            <person name="Daric V."/>
            <person name="Darras S."/>
        </authorList>
    </citation>
    <scope>NUCLEOTIDE SEQUENCE [LARGE SCALE GENOMIC DNA]</scope>
</reference>
<evidence type="ECO:0000313" key="2">
    <source>
        <dbReference type="Proteomes" id="UP001642483"/>
    </source>
</evidence>
<accession>A0ABP0FEQ0</accession>
<proteinExistence type="predicted"/>
<organism evidence="1 2">
    <name type="scientific">Clavelina lepadiformis</name>
    <name type="common">Light-bulb sea squirt</name>
    <name type="synonym">Ascidia lepadiformis</name>
    <dbReference type="NCBI Taxonomy" id="159417"/>
    <lineage>
        <taxon>Eukaryota</taxon>
        <taxon>Metazoa</taxon>
        <taxon>Chordata</taxon>
        <taxon>Tunicata</taxon>
        <taxon>Ascidiacea</taxon>
        <taxon>Aplousobranchia</taxon>
        <taxon>Clavelinidae</taxon>
        <taxon>Clavelina</taxon>
    </lineage>
</organism>
<keyword evidence="2" id="KW-1185">Reference proteome</keyword>
<sequence>MLSLPEEIKLEMKCNGAEVGTKNYVELKSKAEEVAFVSLRCNKAKEQLIQRTQAFGEMNRSYVNALVNLGAIAYPKPEDKGTKNDVLYNASIAGLRNKHGAERLVTCNMEVQCSKFLDAVKNLRLHR</sequence>
<dbReference type="EMBL" id="CAWYQH010000046">
    <property type="protein sequence ID" value="CAK8678145.1"/>
    <property type="molecule type" value="Genomic_DNA"/>
</dbReference>